<dbReference type="Proteomes" id="UP000001861">
    <property type="component" value="Unassembled WGS sequence"/>
</dbReference>
<evidence type="ECO:0000256" key="6">
    <source>
        <dbReference type="ARBA" id="ARBA00022490"/>
    </source>
</evidence>
<evidence type="ECO:0000256" key="15">
    <source>
        <dbReference type="ARBA" id="ARBA00023306"/>
    </source>
</evidence>
<keyword evidence="5" id="KW-0158">Chromosome</keyword>
<keyword evidence="10" id="KW-0159">Chromosome partition</keyword>
<dbReference type="GO" id="GO:0072686">
    <property type="term" value="C:mitotic spindle"/>
    <property type="evidence" value="ECO:0007669"/>
    <property type="project" value="InterPro"/>
</dbReference>
<evidence type="ECO:0000256" key="12">
    <source>
        <dbReference type="ARBA" id="ARBA00023054"/>
    </source>
</evidence>
<evidence type="ECO:0000256" key="8">
    <source>
        <dbReference type="ARBA" id="ARBA00022701"/>
    </source>
</evidence>
<evidence type="ECO:0000256" key="5">
    <source>
        <dbReference type="ARBA" id="ARBA00022454"/>
    </source>
</evidence>
<keyword evidence="11" id="KW-0995">Kinetochore</keyword>
<accession>A8N6Y0</accession>
<dbReference type="GO" id="GO:0007059">
    <property type="term" value="P:chromosome segregation"/>
    <property type="evidence" value="ECO:0007669"/>
    <property type="project" value="UniProtKB-KW"/>
</dbReference>
<dbReference type="PANTHER" id="PTHR28216:SF1">
    <property type="entry name" value="DASH COMPLEX SUBUNIT DUO1"/>
    <property type="match status" value="1"/>
</dbReference>
<dbReference type="GO" id="GO:0005874">
    <property type="term" value="C:microtubule"/>
    <property type="evidence" value="ECO:0007669"/>
    <property type="project" value="UniProtKB-KW"/>
</dbReference>
<evidence type="ECO:0000256" key="7">
    <source>
        <dbReference type="ARBA" id="ARBA00022618"/>
    </source>
</evidence>
<feature type="region of interest" description="Disordered" evidence="19">
    <location>
        <begin position="46"/>
        <end position="101"/>
    </location>
</feature>
<dbReference type="eggNOG" id="ENOG502SCC0">
    <property type="taxonomic scope" value="Eukaryota"/>
</dbReference>
<comment type="similarity">
    <text evidence="4">Belongs to the DASH complex DUO1 family.</text>
</comment>
<keyword evidence="16" id="KW-0137">Centromere</keyword>
<comment type="caution">
    <text evidence="20">The sequence shown here is derived from an EMBL/GenBank/DDBJ whole genome shotgun (WGS) entry which is preliminary data.</text>
</comment>
<dbReference type="HOGENOM" id="CLU_077454_0_0_1"/>
<evidence type="ECO:0000256" key="4">
    <source>
        <dbReference type="ARBA" id="ARBA00005366"/>
    </source>
</evidence>
<evidence type="ECO:0000256" key="18">
    <source>
        <dbReference type="ARBA" id="ARBA00044358"/>
    </source>
</evidence>
<evidence type="ECO:0000256" key="14">
    <source>
        <dbReference type="ARBA" id="ARBA00023242"/>
    </source>
</evidence>
<keyword evidence="7" id="KW-0132">Cell division</keyword>
<dbReference type="GeneID" id="6007031"/>
<keyword evidence="14" id="KW-0539">Nucleus</keyword>
<feature type="compositionally biased region" description="Basic and acidic residues" evidence="19">
    <location>
        <begin position="78"/>
        <end position="87"/>
    </location>
</feature>
<evidence type="ECO:0000256" key="19">
    <source>
        <dbReference type="SAM" id="MobiDB-lite"/>
    </source>
</evidence>
<keyword evidence="6" id="KW-0963">Cytoplasm</keyword>
<reference evidence="20 21" key="1">
    <citation type="journal article" date="2010" name="Proc. Natl. Acad. Sci. U.S.A.">
        <title>Insights into evolution of multicellular fungi from the assembled chromosomes of the mushroom Coprinopsis cinerea (Coprinus cinereus).</title>
        <authorList>
            <person name="Stajich J.E."/>
            <person name="Wilke S.K."/>
            <person name="Ahren D."/>
            <person name="Au C.H."/>
            <person name="Birren B.W."/>
            <person name="Borodovsky M."/>
            <person name="Burns C."/>
            <person name="Canback B."/>
            <person name="Casselton L.A."/>
            <person name="Cheng C.K."/>
            <person name="Deng J."/>
            <person name="Dietrich F.S."/>
            <person name="Fargo D.C."/>
            <person name="Farman M.L."/>
            <person name="Gathman A.C."/>
            <person name="Goldberg J."/>
            <person name="Guigo R."/>
            <person name="Hoegger P.J."/>
            <person name="Hooker J.B."/>
            <person name="Huggins A."/>
            <person name="James T.Y."/>
            <person name="Kamada T."/>
            <person name="Kilaru S."/>
            <person name="Kodira C."/>
            <person name="Kues U."/>
            <person name="Kupfer D."/>
            <person name="Kwan H.S."/>
            <person name="Lomsadze A."/>
            <person name="Li W."/>
            <person name="Lilly W.W."/>
            <person name="Ma L.J."/>
            <person name="Mackey A.J."/>
            <person name="Manning G."/>
            <person name="Martin F."/>
            <person name="Muraguchi H."/>
            <person name="Natvig D.O."/>
            <person name="Palmerini H."/>
            <person name="Ramesh M.A."/>
            <person name="Rehmeyer C.J."/>
            <person name="Roe B.A."/>
            <person name="Shenoy N."/>
            <person name="Stanke M."/>
            <person name="Ter-Hovhannisyan V."/>
            <person name="Tunlid A."/>
            <person name="Velagapudi R."/>
            <person name="Vision T.J."/>
            <person name="Zeng Q."/>
            <person name="Zolan M.E."/>
            <person name="Pukkila P.J."/>
        </authorList>
    </citation>
    <scope>NUCLEOTIDE SEQUENCE [LARGE SCALE GENOMIC DNA]</scope>
    <source>
        <strain evidence="21">Okayama-7 / 130 / ATCC MYA-4618 / FGSC 9003</strain>
    </source>
</reference>
<keyword evidence="8" id="KW-0493">Microtubule</keyword>
<evidence type="ECO:0000256" key="17">
    <source>
        <dbReference type="ARBA" id="ARBA00044152"/>
    </source>
</evidence>
<evidence type="ECO:0000256" key="13">
    <source>
        <dbReference type="ARBA" id="ARBA00023212"/>
    </source>
</evidence>
<evidence type="ECO:0000256" key="3">
    <source>
        <dbReference type="ARBA" id="ARBA00004629"/>
    </source>
</evidence>
<organism evidence="20 21">
    <name type="scientific">Coprinopsis cinerea (strain Okayama-7 / 130 / ATCC MYA-4618 / FGSC 9003)</name>
    <name type="common">Inky cap fungus</name>
    <name type="synonym">Hormographiella aspergillata</name>
    <dbReference type="NCBI Taxonomy" id="240176"/>
    <lineage>
        <taxon>Eukaryota</taxon>
        <taxon>Fungi</taxon>
        <taxon>Dikarya</taxon>
        <taxon>Basidiomycota</taxon>
        <taxon>Agaricomycotina</taxon>
        <taxon>Agaricomycetes</taxon>
        <taxon>Agaricomycetidae</taxon>
        <taxon>Agaricales</taxon>
        <taxon>Agaricineae</taxon>
        <taxon>Psathyrellaceae</taxon>
        <taxon>Coprinopsis</taxon>
    </lineage>
</organism>
<feature type="compositionally biased region" description="Basic and acidic residues" evidence="19">
    <location>
        <begin position="57"/>
        <end position="69"/>
    </location>
</feature>
<keyword evidence="13" id="KW-0206">Cytoskeleton</keyword>
<keyword evidence="21" id="KW-1185">Reference proteome</keyword>
<keyword evidence="12" id="KW-0175">Coiled coil</keyword>
<evidence type="ECO:0000313" key="21">
    <source>
        <dbReference type="Proteomes" id="UP000001861"/>
    </source>
</evidence>
<keyword evidence="9" id="KW-0498">Mitosis</keyword>
<feature type="compositionally biased region" description="Low complexity" evidence="19">
    <location>
        <begin position="253"/>
        <end position="276"/>
    </location>
</feature>
<sequence>MDPSSSGLSFVIDDSQLLDLSGELPESNDVDDLSLSDLSLDQTIRAKPFSLLSRPSPPKDSKPSDRLVDPEDQGGHGSGDDEAQRHEEEDEEAAKRKAARMREEKLQSDIFVLRKLNAAFSSFNEALDEAGSANQRVAAQLAETDALLNKYVGILSKSEEFAKLIFDEEWYGAEADDEQIERERIEEQERIAREARERELAAQREAERREREERERLEREEKERLEAEKRERAAARGGVRGVRGTRASMRGARTVAPPRPTSSTSTSSRARPSVAPGSGIPVKRGVSSGTVRGTTSSRGLSRRT</sequence>
<feature type="region of interest" description="Disordered" evidence="19">
    <location>
        <begin position="196"/>
        <end position="304"/>
    </location>
</feature>
<dbReference type="EMBL" id="AACS02000003">
    <property type="protein sequence ID" value="EAU91217.2"/>
    <property type="molecule type" value="Genomic_DNA"/>
</dbReference>
<dbReference type="GO" id="GO:0042729">
    <property type="term" value="C:DASH complex"/>
    <property type="evidence" value="ECO:0007669"/>
    <property type="project" value="InterPro"/>
</dbReference>
<dbReference type="VEuPathDB" id="FungiDB:CC1G_06852"/>
<dbReference type="OrthoDB" id="5599235at2759"/>
<evidence type="ECO:0000256" key="9">
    <source>
        <dbReference type="ARBA" id="ARBA00022776"/>
    </source>
</evidence>
<proteinExistence type="inferred from homology"/>
<evidence type="ECO:0000256" key="10">
    <source>
        <dbReference type="ARBA" id="ARBA00022829"/>
    </source>
</evidence>
<name>A8N6Y0_COPC7</name>
<dbReference type="InterPro" id="IPR013960">
    <property type="entry name" value="DASH_Duo1"/>
</dbReference>
<keyword evidence="15" id="KW-0131">Cell cycle</keyword>
<dbReference type="PANTHER" id="PTHR28216">
    <property type="entry name" value="DASH COMPLEX SUBUNIT DUO1"/>
    <property type="match status" value="1"/>
</dbReference>
<dbReference type="RefSeq" id="XP_001830586.2">
    <property type="nucleotide sequence ID" value="XM_001830534.2"/>
</dbReference>
<dbReference type="AlphaFoldDB" id="A8N6Y0"/>
<feature type="compositionally biased region" description="Basic and acidic residues" evidence="19">
    <location>
        <begin position="196"/>
        <end position="234"/>
    </location>
</feature>
<dbReference type="GO" id="GO:0000278">
    <property type="term" value="P:mitotic cell cycle"/>
    <property type="evidence" value="ECO:0007669"/>
    <property type="project" value="InterPro"/>
</dbReference>
<evidence type="ECO:0000256" key="2">
    <source>
        <dbReference type="ARBA" id="ARBA00004186"/>
    </source>
</evidence>
<dbReference type="OMA" id="QWQGASQ"/>
<dbReference type="Pfam" id="PF08651">
    <property type="entry name" value="DASH_Duo1"/>
    <property type="match status" value="1"/>
</dbReference>
<evidence type="ECO:0000256" key="11">
    <source>
        <dbReference type="ARBA" id="ARBA00022838"/>
    </source>
</evidence>
<evidence type="ECO:0000313" key="20">
    <source>
        <dbReference type="EMBL" id="EAU91217.2"/>
    </source>
</evidence>
<evidence type="ECO:0000256" key="1">
    <source>
        <dbReference type="ARBA" id="ARBA00004123"/>
    </source>
</evidence>
<dbReference type="InParanoid" id="A8N6Y0"/>
<feature type="compositionally biased region" description="Low complexity" evidence="19">
    <location>
        <begin position="284"/>
        <end position="304"/>
    </location>
</feature>
<dbReference type="GO" id="GO:0051301">
    <property type="term" value="P:cell division"/>
    <property type="evidence" value="ECO:0007669"/>
    <property type="project" value="UniProtKB-KW"/>
</dbReference>
<evidence type="ECO:0000256" key="16">
    <source>
        <dbReference type="ARBA" id="ARBA00023328"/>
    </source>
</evidence>
<dbReference type="KEGG" id="cci:CC1G_06852"/>
<dbReference type="STRING" id="240176.A8N6Y0"/>
<gene>
    <name evidence="20" type="ORF">CC1G_06852</name>
</gene>
<protein>
    <recommendedName>
        <fullName evidence="17">DASH complex subunit DUO1</fullName>
    </recommendedName>
    <alternativeName>
        <fullName evidence="18">Outer kinetochore protein DUO1</fullName>
    </alternativeName>
</protein>
<comment type="subcellular location">
    <subcellularLocation>
        <location evidence="3">Chromosome</location>
        <location evidence="3">Centromere</location>
        <location evidence="3">Kinetochore</location>
    </subcellularLocation>
    <subcellularLocation>
        <location evidence="2">Cytoplasm</location>
        <location evidence="2">Cytoskeleton</location>
        <location evidence="2">Spindle</location>
    </subcellularLocation>
    <subcellularLocation>
        <location evidence="1">Nucleus</location>
    </subcellularLocation>
</comment>